<accession>A0AA40F0M4</accession>
<feature type="region of interest" description="Disordered" evidence="1">
    <location>
        <begin position="1"/>
        <end position="127"/>
    </location>
</feature>
<dbReference type="Proteomes" id="UP001172155">
    <property type="component" value="Unassembled WGS sequence"/>
</dbReference>
<keyword evidence="3" id="KW-1185">Reference proteome</keyword>
<evidence type="ECO:0000313" key="2">
    <source>
        <dbReference type="EMBL" id="KAK0748984.1"/>
    </source>
</evidence>
<protein>
    <submittedName>
        <fullName evidence="2">Uncharacterized protein</fullName>
    </submittedName>
</protein>
<dbReference type="AlphaFoldDB" id="A0AA40F0M4"/>
<feature type="compositionally biased region" description="Low complexity" evidence="1">
    <location>
        <begin position="89"/>
        <end position="103"/>
    </location>
</feature>
<gene>
    <name evidence="2" type="ORF">B0T18DRAFT_96113</name>
</gene>
<reference evidence="2" key="1">
    <citation type="submission" date="2023-06" db="EMBL/GenBank/DDBJ databases">
        <title>Genome-scale phylogeny and comparative genomics of the fungal order Sordariales.</title>
        <authorList>
            <consortium name="Lawrence Berkeley National Laboratory"/>
            <person name="Hensen N."/>
            <person name="Bonometti L."/>
            <person name="Westerberg I."/>
            <person name="Brannstrom I.O."/>
            <person name="Guillou S."/>
            <person name="Cros-Aarteil S."/>
            <person name="Calhoun S."/>
            <person name="Haridas S."/>
            <person name="Kuo A."/>
            <person name="Mondo S."/>
            <person name="Pangilinan J."/>
            <person name="Riley R."/>
            <person name="LaButti K."/>
            <person name="Andreopoulos B."/>
            <person name="Lipzen A."/>
            <person name="Chen C."/>
            <person name="Yanf M."/>
            <person name="Daum C."/>
            <person name="Ng V."/>
            <person name="Clum A."/>
            <person name="Steindorff A."/>
            <person name="Ohm R."/>
            <person name="Martin F."/>
            <person name="Silar P."/>
            <person name="Natvig D."/>
            <person name="Lalanne C."/>
            <person name="Gautier V."/>
            <person name="Ament-velasquez S.L."/>
            <person name="Kruys A."/>
            <person name="Hutchinson M.I."/>
            <person name="Powell A.J."/>
            <person name="Barry K."/>
            <person name="Miller A.N."/>
            <person name="Grigoriev I.V."/>
            <person name="Debuchy R."/>
            <person name="Gladieux P."/>
            <person name="Thoren M.H."/>
            <person name="Johannesson H."/>
        </authorList>
    </citation>
    <scope>NUCLEOTIDE SEQUENCE</scope>
    <source>
        <strain evidence="2">SMH3187-1</strain>
    </source>
</reference>
<evidence type="ECO:0000313" key="3">
    <source>
        <dbReference type="Proteomes" id="UP001172155"/>
    </source>
</evidence>
<name>A0AA40F0M4_9PEZI</name>
<organism evidence="2 3">
    <name type="scientific">Schizothecium vesticola</name>
    <dbReference type="NCBI Taxonomy" id="314040"/>
    <lineage>
        <taxon>Eukaryota</taxon>
        <taxon>Fungi</taxon>
        <taxon>Dikarya</taxon>
        <taxon>Ascomycota</taxon>
        <taxon>Pezizomycotina</taxon>
        <taxon>Sordariomycetes</taxon>
        <taxon>Sordariomycetidae</taxon>
        <taxon>Sordariales</taxon>
        <taxon>Schizotheciaceae</taxon>
        <taxon>Schizothecium</taxon>
    </lineage>
</organism>
<comment type="caution">
    <text evidence="2">The sequence shown here is derived from an EMBL/GenBank/DDBJ whole genome shotgun (WGS) entry which is preliminary data.</text>
</comment>
<dbReference type="EMBL" id="JAUKUD010000003">
    <property type="protein sequence ID" value="KAK0748984.1"/>
    <property type="molecule type" value="Genomic_DNA"/>
</dbReference>
<feature type="compositionally biased region" description="Polar residues" evidence="1">
    <location>
        <begin position="78"/>
        <end position="88"/>
    </location>
</feature>
<feature type="compositionally biased region" description="Basic residues" evidence="1">
    <location>
        <begin position="44"/>
        <end position="55"/>
    </location>
</feature>
<proteinExistence type="predicted"/>
<sequence>MFLCPVAHSQTPAGRRARPPTIPSVSRGERAGSEGFINPSSERHTRHSHQRHHACSSHDGADPPSHTATSSTRHKTTRPNNTKRQQLMSTRTSPSARSLSSPRSRPPRPTTPTYPSRLYRPPAGGRP</sequence>
<feature type="compositionally biased region" description="Low complexity" evidence="1">
    <location>
        <begin position="113"/>
        <end position="127"/>
    </location>
</feature>
<evidence type="ECO:0000256" key="1">
    <source>
        <dbReference type="SAM" id="MobiDB-lite"/>
    </source>
</evidence>